<evidence type="ECO:0000313" key="1">
    <source>
        <dbReference type="EMBL" id="ACR34310.1"/>
    </source>
</evidence>
<dbReference type="AlphaFoldDB" id="C4IZG0"/>
<name>C4IZG0_MAIZE</name>
<reference evidence="1" key="1">
    <citation type="journal article" date="2009" name="PLoS Genet.">
        <title>Sequencing, mapping, and analysis of 27,455 maize full-length cDNAs.</title>
        <authorList>
            <person name="Soderlund C."/>
            <person name="Descour A."/>
            <person name="Kudrna D."/>
            <person name="Bomhoff M."/>
            <person name="Boyd L."/>
            <person name="Currie J."/>
            <person name="Angelova A."/>
            <person name="Collura K."/>
            <person name="Wissotski M."/>
            <person name="Ashley E."/>
            <person name="Morrow D."/>
            <person name="Fernandes J."/>
            <person name="Walbot V."/>
            <person name="Yu Y."/>
        </authorList>
    </citation>
    <scope>NUCLEOTIDE SEQUENCE</scope>
    <source>
        <strain evidence="1">B73</strain>
    </source>
</reference>
<dbReference type="EMBL" id="BT083957">
    <property type="protein sequence ID" value="ACR34310.1"/>
    <property type="molecule type" value="mRNA"/>
</dbReference>
<organism evidence="1">
    <name type="scientific">Zea mays</name>
    <name type="common">Maize</name>
    <dbReference type="NCBI Taxonomy" id="4577"/>
    <lineage>
        <taxon>Eukaryota</taxon>
        <taxon>Viridiplantae</taxon>
        <taxon>Streptophyta</taxon>
        <taxon>Embryophyta</taxon>
        <taxon>Tracheophyta</taxon>
        <taxon>Spermatophyta</taxon>
        <taxon>Magnoliopsida</taxon>
        <taxon>Liliopsida</taxon>
        <taxon>Poales</taxon>
        <taxon>Poaceae</taxon>
        <taxon>PACMAD clade</taxon>
        <taxon>Panicoideae</taxon>
        <taxon>Andropogonodae</taxon>
        <taxon>Andropogoneae</taxon>
        <taxon>Tripsacinae</taxon>
        <taxon>Zea</taxon>
    </lineage>
</organism>
<protein>
    <submittedName>
        <fullName evidence="1">Uncharacterized protein</fullName>
    </submittedName>
</protein>
<sequence length="83" mass="8952">MALRSMVIILSSSAILFKKLLFASLATFSFFSAILSFSSSSISLSRANDFACLSSLFISFSASSSIFFAYRNFNASLQASLPP</sequence>
<accession>C4IZG0</accession>
<reference evidence="1" key="2">
    <citation type="submission" date="2012-06" db="EMBL/GenBank/DDBJ databases">
        <authorList>
            <person name="Yu Y."/>
            <person name="Currie J."/>
            <person name="Lomeli R."/>
            <person name="Angelova A."/>
            <person name="Collura K."/>
            <person name="Wissotski M."/>
            <person name="Campos D."/>
            <person name="Kudrna D."/>
            <person name="Golser W."/>
            <person name="Ashely E."/>
            <person name="Descour A."/>
            <person name="Fernandes J."/>
            <person name="Soderlund C."/>
            <person name="Walbot V."/>
        </authorList>
    </citation>
    <scope>NUCLEOTIDE SEQUENCE</scope>
    <source>
        <strain evidence="1">B73</strain>
    </source>
</reference>
<proteinExistence type="evidence at transcript level"/>